<feature type="transmembrane region" description="Helical" evidence="2">
    <location>
        <begin position="120"/>
        <end position="141"/>
    </location>
</feature>
<evidence type="ECO:0000313" key="5">
    <source>
        <dbReference type="Proteomes" id="UP000563524"/>
    </source>
</evidence>
<dbReference type="GO" id="GO:0003677">
    <property type="term" value="F:DNA binding"/>
    <property type="evidence" value="ECO:0007669"/>
    <property type="project" value="InterPro"/>
</dbReference>
<organism evidence="4 5">
    <name type="scientific">Parvularcula dongshanensis</name>
    <dbReference type="NCBI Taxonomy" id="1173995"/>
    <lineage>
        <taxon>Bacteria</taxon>
        <taxon>Pseudomonadati</taxon>
        <taxon>Pseudomonadota</taxon>
        <taxon>Alphaproteobacteria</taxon>
        <taxon>Parvularculales</taxon>
        <taxon>Parvularculaceae</taxon>
        <taxon>Parvularcula</taxon>
    </lineage>
</organism>
<dbReference type="PROSITE" id="PS50930">
    <property type="entry name" value="HTH_LYTTR"/>
    <property type="match status" value="1"/>
</dbReference>
<evidence type="ECO:0000256" key="2">
    <source>
        <dbReference type="SAM" id="Phobius"/>
    </source>
</evidence>
<name>A0A840I2C1_9PROT</name>
<feature type="region of interest" description="Disordered" evidence="1">
    <location>
        <begin position="1"/>
        <end position="41"/>
    </location>
</feature>
<gene>
    <name evidence="4" type="ORF">GGQ59_001483</name>
</gene>
<dbReference type="InterPro" id="IPR007492">
    <property type="entry name" value="LytTR_DNA-bd_dom"/>
</dbReference>
<dbReference type="SMART" id="SM00850">
    <property type="entry name" value="LytTR"/>
    <property type="match status" value="1"/>
</dbReference>
<evidence type="ECO:0000256" key="1">
    <source>
        <dbReference type="SAM" id="MobiDB-lite"/>
    </source>
</evidence>
<comment type="caution">
    <text evidence="4">The sequence shown here is derived from an EMBL/GenBank/DDBJ whole genome shotgun (WGS) entry which is preliminary data.</text>
</comment>
<dbReference type="PANTHER" id="PTHR37299:SF1">
    <property type="entry name" value="STAGE 0 SPORULATION PROTEIN A HOMOLOG"/>
    <property type="match status" value="1"/>
</dbReference>
<dbReference type="EMBL" id="JACHOB010000002">
    <property type="protein sequence ID" value="MBB4658969.1"/>
    <property type="molecule type" value="Genomic_DNA"/>
</dbReference>
<keyword evidence="2" id="KW-0812">Transmembrane</keyword>
<evidence type="ECO:0000313" key="4">
    <source>
        <dbReference type="EMBL" id="MBB4658969.1"/>
    </source>
</evidence>
<reference evidence="4 5" key="1">
    <citation type="submission" date="2020-08" db="EMBL/GenBank/DDBJ databases">
        <title>Genomic Encyclopedia of Type Strains, Phase IV (KMG-IV): sequencing the most valuable type-strain genomes for metagenomic binning, comparative biology and taxonomic classification.</title>
        <authorList>
            <person name="Goeker M."/>
        </authorList>
    </citation>
    <scope>NUCLEOTIDE SEQUENCE [LARGE SCALE GENOMIC DNA]</scope>
    <source>
        <strain evidence="4 5">DSM 102850</strain>
    </source>
</reference>
<feature type="domain" description="HTH LytTR-type" evidence="3">
    <location>
        <begin position="206"/>
        <end position="312"/>
    </location>
</feature>
<sequence length="314" mass="33425">MVLSRSRRRPAPDRLAPEARSDGTRAEGTAAGRNAAPGDGRPRLSAEASAFLVCSLIACVAGVVNALSVQTEAMRRGEVAGLAPWLWEGTSAVVVIALLPVLFALIRRWPLLGPGWRRSLAVHALATVPYSLAHVAGMVLLRTLLAPSLLGHRYRFFGDPVTELLYEYRKDAVGYLILAYVMTAVLRGSEARRDPEAPPPRPATKVALRCGATTVLVEPLDVAWARAAGNYVEVSTGGPPILVRSTLAALAKTLEGAGQPMLRVHRSWLVPSYAVTALHPDGNGGLRAVLTDGQDVPVGRGYREAIEKQLGVSA</sequence>
<dbReference type="AlphaFoldDB" id="A0A840I2C1"/>
<feature type="compositionally biased region" description="Basic and acidic residues" evidence="1">
    <location>
        <begin position="10"/>
        <end position="25"/>
    </location>
</feature>
<dbReference type="Gene3D" id="2.40.50.1020">
    <property type="entry name" value="LytTr DNA-binding domain"/>
    <property type="match status" value="1"/>
</dbReference>
<dbReference type="PANTHER" id="PTHR37299">
    <property type="entry name" value="TRANSCRIPTIONAL REGULATOR-RELATED"/>
    <property type="match status" value="1"/>
</dbReference>
<keyword evidence="2" id="KW-0472">Membrane</keyword>
<protein>
    <recommendedName>
        <fullName evidence="3">HTH LytTR-type domain-containing protein</fullName>
    </recommendedName>
</protein>
<dbReference type="InterPro" id="IPR046947">
    <property type="entry name" value="LytR-like"/>
</dbReference>
<feature type="transmembrane region" description="Helical" evidence="2">
    <location>
        <begin position="89"/>
        <end position="108"/>
    </location>
</feature>
<dbReference type="GO" id="GO:0000156">
    <property type="term" value="F:phosphorelay response regulator activity"/>
    <property type="evidence" value="ECO:0007669"/>
    <property type="project" value="InterPro"/>
</dbReference>
<dbReference type="Pfam" id="PF04397">
    <property type="entry name" value="LytTR"/>
    <property type="match status" value="1"/>
</dbReference>
<dbReference type="PIRSF" id="PIRSF031767">
    <property type="entry name" value="MHYE_LytTR"/>
    <property type="match status" value="1"/>
</dbReference>
<evidence type="ECO:0000259" key="3">
    <source>
        <dbReference type="PROSITE" id="PS50930"/>
    </source>
</evidence>
<proteinExistence type="predicted"/>
<keyword evidence="2" id="KW-1133">Transmembrane helix</keyword>
<feature type="transmembrane region" description="Helical" evidence="2">
    <location>
        <begin position="50"/>
        <end position="69"/>
    </location>
</feature>
<dbReference type="Proteomes" id="UP000563524">
    <property type="component" value="Unassembled WGS sequence"/>
</dbReference>
<accession>A0A840I2C1</accession>
<dbReference type="InterPro" id="IPR012379">
    <property type="entry name" value="LytTR_MHYE"/>
</dbReference>
<dbReference type="RefSeq" id="WP_183817137.1">
    <property type="nucleotide sequence ID" value="NZ_JACHOB010000002.1"/>
</dbReference>
<keyword evidence="5" id="KW-1185">Reference proteome</keyword>